<dbReference type="NCBIfam" id="TIGR01845">
    <property type="entry name" value="outer_NodT"/>
    <property type="match status" value="1"/>
</dbReference>
<evidence type="ECO:0000313" key="3">
    <source>
        <dbReference type="EMBL" id="GGP22317.1"/>
    </source>
</evidence>
<dbReference type="InterPro" id="IPR010131">
    <property type="entry name" value="MdtP/NodT-like"/>
</dbReference>
<accession>A0ABQ2PAW8</accession>
<dbReference type="RefSeq" id="WP_229709002.1">
    <property type="nucleotide sequence ID" value="NZ_BMLX01000003.1"/>
</dbReference>
<keyword evidence="2" id="KW-1134">Transmembrane beta strand</keyword>
<keyword evidence="2" id="KW-0472">Membrane</keyword>
<keyword evidence="4" id="KW-1185">Reference proteome</keyword>
<protein>
    <submittedName>
        <fullName evidence="3">RND transporter</fullName>
    </submittedName>
</protein>
<keyword evidence="2" id="KW-0812">Transmembrane</keyword>
<keyword evidence="2" id="KW-0564">Palmitate</keyword>
<evidence type="ECO:0000256" key="2">
    <source>
        <dbReference type="RuleBase" id="RU362097"/>
    </source>
</evidence>
<dbReference type="EMBL" id="BMLX01000003">
    <property type="protein sequence ID" value="GGP22317.1"/>
    <property type="molecule type" value="Genomic_DNA"/>
</dbReference>
<comment type="similarity">
    <text evidence="1 2">Belongs to the outer membrane factor (OMF) (TC 1.B.17) family.</text>
</comment>
<dbReference type="PANTHER" id="PTHR30203">
    <property type="entry name" value="OUTER MEMBRANE CATION EFFLUX PROTEIN"/>
    <property type="match status" value="1"/>
</dbReference>
<gene>
    <name evidence="3" type="ORF">GCM10010970_24630</name>
</gene>
<comment type="subcellular location">
    <subcellularLocation>
        <location evidence="2">Cell membrane</location>
        <topology evidence="2">Lipid-anchor</topology>
    </subcellularLocation>
</comment>
<evidence type="ECO:0000256" key="1">
    <source>
        <dbReference type="ARBA" id="ARBA00007613"/>
    </source>
</evidence>
<dbReference type="PROSITE" id="PS51257">
    <property type="entry name" value="PROKAR_LIPOPROTEIN"/>
    <property type="match status" value="1"/>
</dbReference>
<keyword evidence="2" id="KW-0449">Lipoprotein</keyword>
<sequence length="510" mass="54804">MTGIVARFARRGGLLLVVIGLSACTVVGPDYVRPAAEIAPDWHSGSLALAPQQQADMAQWWQHFNDPVLNGLIEEALRKNHSGKVAALRVMEARAQLAIAGSNLYPQVQQATGSALYTATRPSGGATSSQISYSVGLNAGWELDFWGRFQRGIEAADASYLASLDSYDDVRILLVTQTATVYAAIRTLESRLQIVHANADIQKRSLEITTHLFQSGNESELDLQQAKTQYLSTVASIPALEASLRTTQNALAGLLARPPGPLPEMASGTGAIPQAGLLMVADLPADLLRRRPDVRVAEMQLIAQSSLIGVAQADLYPSLTLLGSLGVSATSVAGSPTVATLGLGPSLTWNIFDYGRITNNVRVQDARFQALAELYQDSVLQAAREVDDAAVSYAKSLEQIALLNEGEIAARRALAIANIQYREGMADFERVLDAQRALFSQQERVVTNQGDVVANLIAVYKAMGGAWQVARPQPLLDDATLKTMKERTSWGDLLDAPLPASDQDFMTGKP</sequence>
<name>A0ABQ2PAW8_9NEIS</name>
<proteinExistence type="inferred from homology"/>
<dbReference type="PANTHER" id="PTHR30203:SF32">
    <property type="entry name" value="CATION EFFLUX SYSTEM PROTEIN CUSC"/>
    <property type="match status" value="1"/>
</dbReference>
<comment type="caution">
    <text evidence="3">The sequence shown here is derived from an EMBL/GenBank/DDBJ whole genome shotgun (WGS) entry which is preliminary data.</text>
</comment>
<organism evidence="3 4">
    <name type="scientific">Silvimonas iriomotensis</name>
    <dbReference type="NCBI Taxonomy" id="449662"/>
    <lineage>
        <taxon>Bacteria</taxon>
        <taxon>Pseudomonadati</taxon>
        <taxon>Pseudomonadota</taxon>
        <taxon>Betaproteobacteria</taxon>
        <taxon>Neisseriales</taxon>
        <taxon>Chitinibacteraceae</taxon>
        <taxon>Silvimonas</taxon>
    </lineage>
</organism>
<dbReference type="Gene3D" id="2.20.200.10">
    <property type="entry name" value="Outer membrane efflux proteins (OEP)"/>
    <property type="match status" value="1"/>
</dbReference>
<dbReference type="Gene3D" id="1.20.1600.10">
    <property type="entry name" value="Outer membrane efflux proteins (OEP)"/>
    <property type="match status" value="1"/>
</dbReference>
<dbReference type="Proteomes" id="UP000637267">
    <property type="component" value="Unassembled WGS sequence"/>
</dbReference>
<dbReference type="InterPro" id="IPR003423">
    <property type="entry name" value="OMP_efflux"/>
</dbReference>
<dbReference type="SUPFAM" id="SSF56954">
    <property type="entry name" value="Outer membrane efflux proteins (OEP)"/>
    <property type="match status" value="1"/>
</dbReference>
<reference evidence="4" key="1">
    <citation type="journal article" date="2019" name="Int. J. Syst. Evol. Microbiol.">
        <title>The Global Catalogue of Microorganisms (GCM) 10K type strain sequencing project: providing services to taxonomists for standard genome sequencing and annotation.</title>
        <authorList>
            <consortium name="The Broad Institute Genomics Platform"/>
            <consortium name="The Broad Institute Genome Sequencing Center for Infectious Disease"/>
            <person name="Wu L."/>
            <person name="Ma J."/>
        </authorList>
    </citation>
    <scope>NUCLEOTIDE SEQUENCE [LARGE SCALE GENOMIC DNA]</scope>
    <source>
        <strain evidence="4">CGMCC 1.8859</strain>
    </source>
</reference>
<evidence type="ECO:0000313" key="4">
    <source>
        <dbReference type="Proteomes" id="UP000637267"/>
    </source>
</evidence>
<dbReference type="Pfam" id="PF02321">
    <property type="entry name" value="OEP"/>
    <property type="match status" value="2"/>
</dbReference>